<comment type="catalytic activity">
    <reaction evidence="10">
        <text>4-CDP-2-C-methyl-D-erythritol + ATP = 4-CDP-2-C-methyl-D-erythritol 2-phosphate + ADP + H(+)</text>
        <dbReference type="Rhea" id="RHEA:18437"/>
        <dbReference type="ChEBI" id="CHEBI:15378"/>
        <dbReference type="ChEBI" id="CHEBI:30616"/>
        <dbReference type="ChEBI" id="CHEBI:57823"/>
        <dbReference type="ChEBI" id="CHEBI:57919"/>
        <dbReference type="ChEBI" id="CHEBI:456216"/>
        <dbReference type="EC" id="2.7.1.148"/>
    </reaction>
</comment>
<dbReference type="EMBL" id="JADQAZ010000005">
    <property type="protein sequence ID" value="MBT0959480.1"/>
    <property type="molecule type" value="Genomic_DNA"/>
</dbReference>
<evidence type="ECO:0000256" key="1">
    <source>
        <dbReference type="ARBA" id="ARBA00009684"/>
    </source>
</evidence>
<dbReference type="PIRSF" id="PIRSF010376">
    <property type="entry name" value="IspE"/>
    <property type="match status" value="1"/>
</dbReference>
<evidence type="ECO:0000256" key="7">
    <source>
        <dbReference type="ARBA" id="ARBA00022840"/>
    </source>
</evidence>
<evidence type="ECO:0000256" key="10">
    <source>
        <dbReference type="HAMAP-Rule" id="MF_00061"/>
    </source>
</evidence>
<keyword evidence="14" id="KW-1185">Reference proteome</keyword>
<dbReference type="InterPro" id="IPR004424">
    <property type="entry name" value="IspE"/>
</dbReference>
<evidence type="ECO:0000313" key="14">
    <source>
        <dbReference type="Proteomes" id="UP001315686"/>
    </source>
</evidence>
<dbReference type="RefSeq" id="WP_327795714.1">
    <property type="nucleotide sequence ID" value="NZ_JADQAZ010000005.1"/>
</dbReference>
<dbReference type="InterPro" id="IPR014721">
    <property type="entry name" value="Ribsml_uS5_D2-typ_fold_subgr"/>
</dbReference>
<dbReference type="Pfam" id="PF00288">
    <property type="entry name" value="GHMP_kinases_N"/>
    <property type="match status" value="1"/>
</dbReference>
<evidence type="ECO:0000256" key="6">
    <source>
        <dbReference type="ARBA" id="ARBA00022777"/>
    </source>
</evidence>
<evidence type="ECO:0000256" key="2">
    <source>
        <dbReference type="ARBA" id="ARBA00012052"/>
    </source>
</evidence>
<feature type="domain" description="GHMP kinase C-terminal" evidence="12">
    <location>
        <begin position="215"/>
        <end position="268"/>
    </location>
</feature>
<dbReference type="InterPro" id="IPR036554">
    <property type="entry name" value="GHMP_kinase_C_sf"/>
</dbReference>
<dbReference type="PANTHER" id="PTHR43527:SF2">
    <property type="entry name" value="4-DIPHOSPHOCYTIDYL-2-C-METHYL-D-ERYTHRITOL KINASE, CHLOROPLASTIC"/>
    <property type="match status" value="1"/>
</dbReference>
<name>A0AAP2CTK3_9RHOB</name>
<evidence type="ECO:0000256" key="8">
    <source>
        <dbReference type="ARBA" id="ARBA00023229"/>
    </source>
</evidence>
<accession>A0AAP2CTK3</accession>
<dbReference type="GO" id="GO:0050515">
    <property type="term" value="F:4-(cytidine 5'-diphospho)-2-C-methyl-D-erythritol kinase activity"/>
    <property type="evidence" value="ECO:0007669"/>
    <property type="project" value="UniProtKB-UniRule"/>
</dbReference>
<reference evidence="13 14" key="1">
    <citation type="journal article" date="2021" name="Arch. Microbiol.">
        <title>Harenicola maris gen. nov., sp. nov. isolated from the Sea of Japan shallow sediments.</title>
        <authorList>
            <person name="Romanenko L.A."/>
            <person name="Kurilenko V.V."/>
            <person name="Chernysheva N.Y."/>
            <person name="Tekutyeva L.A."/>
            <person name="Velansky P.V."/>
            <person name="Svetashev V.I."/>
            <person name="Isaeva M.P."/>
        </authorList>
    </citation>
    <scope>NUCLEOTIDE SEQUENCE [LARGE SCALE GENOMIC DNA]</scope>
    <source>
        <strain evidence="13 14">KMM 3653</strain>
    </source>
</reference>
<protein>
    <recommendedName>
        <fullName evidence="3 10">4-diphosphocytidyl-2-C-methyl-D-erythritol kinase</fullName>
        <shortName evidence="10">CMK</shortName>
        <ecNumber evidence="2 10">2.7.1.148</ecNumber>
    </recommendedName>
    <alternativeName>
        <fullName evidence="9 10">4-(cytidine-5'-diphospho)-2-C-methyl-D-erythritol kinase</fullName>
    </alternativeName>
</protein>
<dbReference type="InterPro" id="IPR013750">
    <property type="entry name" value="GHMP_kinase_C_dom"/>
</dbReference>
<dbReference type="EC" id="2.7.1.148" evidence="2 10"/>
<dbReference type="Gene3D" id="3.30.230.10">
    <property type="match status" value="1"/>
</dbReference>
<dbReference type="GO" id="GO:0016114">
    <property type="term" value="P:terpenoid biosynthetic process"/>
    <property type="evidence" value="ECO:0007669"/>
    <property type="project" value="InterPro"/>
</dbReference>
<keyword evidence="6 10" id="KW-0418">Kinase</keyword>
<dbReference type="SUPFAM" id="SSF55060">
    <property type="entry name" value="GHMP Kinase, C-terminal domain"/>
    <property type="match status" value="1"/>
</dbReference>
<dbReference type="AlphaFoldDB" id="A0AAP2CTK3"/>
<dbReference type="PANTHER" id="PTHR43527">
    <property type="entry name" value="4-DIPHOSPHOCYTIDYL-2-C-METHYL-D-ERYTHRITOL KINASE, CHLOROPLASTIC"/>
    <property type="match status" value="1"/>
</dbReference>
<keyword evidence="4 10" id="KW-0808">Transferase</keyword>
<keyword evidence="8 10" id="KW-0414">Isoprene biosynthesis</keyword>
<dbReference type="HAMAP" id="MF_00061">
    <property type="entry name" value="IspE"/>
    <property type="match status" value="1"/>
</dbReference>
<organism evidence="13 14">
    <name type="scientific">Harenicola maris</name>
    <dbReference type="NCBI Taxonomy" id="2841044"/>
    <lineage>
        <taxon>Bacteria</taxon>
        <taxon>Pseudomonadati</taxon>
        <taxon>Pseudomonadota</taxon>
        <taxon>Alphaproteobacteria</taxon>
        <taxon>Rhodobacterales</taxon>
        <taxon>Paracoccaceae</taxon>
        <taxon>Harenicola</taxon>
    </lineage>
</organism>
<feature type="active site" evidence="10">
    <location>
        <position position="11"/>
    </location>
</feature>
<keyword evidence="5 10" id="KW-0547">Nucleotide-binding</keyword>
<evidence type="ECO:0000256" key="3">
    <source>
        <dbReference type="ARBA" id="ARBA00017473"/>
    </source>
</evidence>
<dbReference type="GO" id="GO:0019288">
    <property type="term" value="P:isopentenyl diphosphate biosynthetic process, methylerythritol 4-phosphate pathway"/>
    <property type="evidence" value="ECO:0007669"/>
    <property type="project" value="UniProtKB-UniRule"/>
</dbReference>
<comment type="pathway">
    <text evidence="10">Isoprenoid biosynthesis; isopentenyl diphosphate biosynthesis via DXP pathway; isopentenyl diphosphate from 1-deoxy-D-xylulose 5-phosphate: step 3/6.</text>
</comment>
<dbReference type="SUPFAM" id="SSF54211">
    <property type="entry name" value="Ribosomal protein S5 domain 2-like"/>
    <property type="match status" value="1"/>
</dbReference>
<comment type="similarity">
    <text evidence="1 10">Belongs to the GHMP kinase family. IspE subfamily.</text>
</comment>
<comment type="function">
    <text evidence="10">Catalyzes the phosphorylation of the position 2 hydroxy group of 4-diphosphocytidyl-2C-methyl-D-erythritol.</text>
</comment>
<feature type="domain" description="GHMP kinase N-terminal" evidence="11">
    <location>
        <begin position="68"/>
        <end position="144"/>
    </location>
</feature>
<evidence type="ECO:0000256" key="9">
    <source>
        <dbReference type="ARBA" id="ARBA00032554"/>
    </source>
</evidence>
<keyword evidence="7 10" id="KW-0067">ATP-binding</keyword>
<evidence type="ECO:0000256" key="5">
    <source>
        <dbReference type="ARBA" id="ARBA00022741"/>
    </source>
</evidence>
<dbReference type="NCBIfam" id="NF011202">
    <property type="entry name" value="PRK14608.1"/>
    <property type="match status" value="1"/>
</dbReference>
<dbReference type="InterPro" id="IPR006204">
    <property type="entry name" value="GHMP_kinase_N_dom"/>
</dbReference>
<dbReference type="GO" id="GO:0005524">
    <property type="term" value="F:ATP binding"/>
    <property type="evidence" value="ECO:0007669"/>
    <property type="project" value="UniProtKB-UniRule"/>
</dbReference>
<evidence type="ECO:0000313" key="13">
    <source>
        <dbReference type="EMBL" id="MBT0959480.1"/>
    </source>
</evidence>
<evidence type="ECO:0000259" key="12">
    <source>
        <dbReference type="Pfam" id="PF08544"/>
    </source>
</evidence>
<gene>
    <name evidence="10" type="primary">ispE</name>
    <name evidence="13" type="ORF">IV417_18980</name>
</gene>
<evidence type="ECO:0000256" key="4">
    <source>
        <dbReference type="ARBA" id="ARBA00022679"/>
    </source>
</evidence>
<dbReference type="Pfam" id="PF08544">
    <property type="entry name" value="GHMP_kinases_C"/>
    <property type="match status" value="1"/>
</dbReference>
<dbReference type="Proteomes" id="UP001315686">
    <property type="component" value="Unassembled WGS sequence"/>
</dbReference>
<dbReference type="InterPro" id="IPR020568">
    <property type="entry name" value="Ribosomal_Su5_D2-typ_SF"/>
</dbReference>
<evidence type="ECO:0000259" key="11">
    <source>
        <dbReference type="Pfam" id="PF00288"/>
    </source>
</evidence>
<feature type="binding site" evidence="10">
    <location>
        <begin position="94"/>
        <end position="104"/>
    </location>
    <ligand>
        <name>ATP</name>
        <dbReference type="ChEBI" id="CHEBI:30616"/>
    </ligand>
</feature>
<proteinExistence type="inferred from homology"/>
<dbReference type="Gene3D" id="3.30.70.890">
    <property type="entry name" value="GHMP kinase, C-terminal domain"/>
    <property type="match status" value="1"/>
</dbReference>
<comment type="caution">
    <text evidence="13">The sequence shown here is derived from an EMBL/GenBank/DDBJ whole genome shotgun (WGS) entry which is preliminary data.</text>
</comment>
<sequence>MTTIETLAPAKINLTLHVTGRRPDGYHLLDSLVVFAGVGDHITARSGPGLSFMATGPFGGAVPMDGSNLVLRAADLMAGTSGRGATLTLEKNLPPASGIGGGSADAAATLRGLADLWHQPLPDREALLSLGADVPVCMTNTPQHMRGIGEDLTPVTGLPPLFMVLATPRVPVPTPQVFAALDGAFGAPMPPRPVFPRPYDFIEWLATCRNDLEGPACALAPEIDDTLFALRHTPDCLLARMSGSGATCFGLYPDAEARERAARMLSSENPDWWVAEG</sequence>
<feature type="active site" evidence="10">
    <location>
        <position position="133"/>
    </location>
</feature>